<keyword evidence="1" id="KW-1133">Transmembrane helix</keyword>
<dbReference type="RefSeq" id="WP_105245216.1">
    <property type="nucleotide sequence ID" value="NZ_PSZM01000001.1"/>
</dbReference>
<feature type="domain" description="DUF8201" evidence="2">
    <location>
        <begin position="1"/>
        <end position="402"/>
    </location>
</feature>
<feature type="transmembrane region" description="Helical" evidence="1">
    <location>
        <begin position="6"/>
        <end position="26"/>
    </location>
</feature>
<evidence type="ECO:0000259" key="2">
    <source>
        <dbReference type="Pfam" id="PF26626"/>
    </source>
</evidence>
<evidence type="ECO:0000256" key="1">
    <source>
        <dbReference type="SAM" id="Phobius"/>
    </source>
</evidence>
<feature type="transmembrane region" description="Helical" evidence="1">
    <location>
        <begin position="63"/>
        <end position="81"/>
    </location>
</feature>
<feature type="transmembrane region" description="Helical" evidence="1">
    <location>
        <begin position="372"/>
        <end position="390"/>
    </location>
</feature>
<name>A0A2S8AFZ9_9FLAO</name>
<dbReference type="AlphaFoldDB" id="A0A2S8AFZ9"/>
<dbReference type="OrthoDB" id="344987at2"/>
<feature type="transmembrane region" description="Helical" evidence="1">
    <location>
        <begin position="267"/>
        <end position="290"/>
    </location>
</feature>
<organism evidence="3 4">
    <name type="scientific">Apibacter adventoris</name>
    <dbReference type="NCBI Taxonomy" id="1679466"/>
    <lineage>
        <taxon>Bacteria</taxon>
        <taxon>Pseudomonadati</taxon>
        <taxon>Bacteroidota</taxon>
        <taxon>Flavobacteriia</taxon>
        <taxon>Flavobacteriales</taxon>
        <taxon>Weeksellaceae</taxon>
        <taxon>Apibacter</taxon>
    </lineage>
</organism>
<feature type="transmembrane region" description="Helical" evidence="1">
    <location>
        <begin position="225"/>
        <end position="247"/>
    </location>
</feature>
<evidence type="ECO:0000313" key="4">
    <source>
        <dbReference type="Proteomes" id="UP000238042"/>
    </source>
</evidence>
<feature type="transmembrane region" description="Helical" evidence="1">
    <location>
        <begin position="347"/>
        <end position="366"/>
    </location>
</feature>
<dbReference type="Pfam" id="PF26626">
    <property type="entry name" value="DUF8201"/>
    <property type="match status" value="1"/>
</dbReference>
<dbReference type="EMBL" id="PSZM01000001">
    <property type="protein sequence ID" value="PQL95269.1"/>
    <property type="molecule type" value="Genomic_DNA"/>
</dbReference>
<keyword evidence="4" id="KW-1185">Reference proteome</keyword>
<dbReference type="InterPro" id="IPR058065">
    <property type="entry name" value="LIC_10190-like"/>
</dbReference>
<keyword evidence="1" id="KW-0472">Membrane</keyword>
<feature type="transmembrane region" description="Helical" evidence="1">
    <location>
        <begin position="38"/>
        <end position="57"/>
    </location>
</feature>
<dbReference type="InterPro" id="IPR058514">
    <property type="entry name" value="DUF8201"/>
</dbReference>
<reference evidence="3 4" key="1">
    <citation type="submission" date="2018-02" db="EMBL/GenBank/DDBJ databases">
        <title>Genome sequences of Apibacter spp., gut symbionts of Asian honey bees.</title>
        <authorList>
            <person name="Kwong W.K."/>
            <person name="Steele M.I."/>
            <person name="Moran N.A."/>
        </authorList>
    </citation>
    <scope>NUCLEOTIDE SEQUENCE [LARGE SCALE GENOMIC DNA]</scope>
    <source>
        <strain evidence="4">wkB301</strain>
    </source>
</reference>
<sequence length="551" mass="65295">MILEVLSIIILFISIGGWGIWAQYLLASKKQSPSLTFLLGLTFLSIVLCIISFFYPLNRKIEILLFAISIIPYFIKNLKYYRIKFPLEIIKSGWFWLFSLLILLVGSYYPFRPDHFGYYIPSLNWLNQYGLILGVANIDWVLGQMSSLHIIQAGFDDTIDPFQRINLLITILFIFYIFERKVYFLLLFIPFYFLFIQTPSPDIPVIFFSLIIVNEECFNYKKENFKVIFILSVFIFTIKPFGFWLPLWIFLMGIHQNKKELLNYKNYIFPLILILTFVIKNIVTSSTIIFPVTQTQITTYWLTDPRILKISNQYANYYTFNGHFPIEKINSFSFFKKLYYWLSIRELQTIINIFICITLFIFGIFAFIKKKFIYISLWSIIFLKLYLILLFSGQYRFILDGIYPLIFILFHYTKINQSKILAPALTLNILFFTIISYPVLIQKLIPEYKLANTMVGFTKGNLLKPKNYILNDYKKLKLGNLILYITNNNSMYNFDTPAPAFEKEKLILYKNLNIFPQMKDSTDIHKGFYMKKLTKQENNKLTKIIESFKNN</sequence>
<gene>
    <name evidence="3" type="ORF">C4S77_00245</name>
</gene>
<dbReference type="NCBIfam" id="NF047510">
    <property type="entry name" value="LIC_10190_fam"/>
    <property type="match status" value="1"/>
</dbReference>
<accession>A0A2S8AFZ9</accession>
<dbReference type="Proteomes" id="UP000238042">
    <property type="component" value="Unassembled WGS sequence"/>
</dbReference>
<feature type="transmembrane region" description="Helical" evidence="1">
    <location>
        <begin position="93"/>
        <end position="111"/>
    </location>
</feature>
<feature type="transmembrane region" description="Helical" evidence="1">
    <location>
        <begin position="420"/>
        <end position="440"/>
    </location>
</feature>
<protein>
    <recommendedName>
        <fullName evidence="2">DUF8201 domain-containing protein</fullName>
    </recommendedName>
</protein>
<proteinExistence type="predicted"/>
<feature type="transmembrane region" description="Helical" evidence="1">
    <location>
        <begin position="162"/>
        <end position="178"/>
    </location>
</feature>
<feature type="transmembrane region" description="Helical" evidence="1">
    <location>
        <begin position="184"/>
        <end position="213"/>
    </location>
</feature>
<evidence type="ECO:0000313" key="3">
    <source>
        <dbReference type="EMBL" id="PQL95269.1"/>
    </source>
</evidence>
<keyword evidence="1" id="KW-0812">Transmembrane</keyword>
<comment type="caution">
    <text evidence="3">The sequence shown here is derived from an EMBL/GenBank/DDBJ whole genome shotgun (WGS) entry which is preliminary data.</text>
</comment>